<reference evidence="2" key="1">
    <citation type="journal article" date="2019" name="Int. J. Syst. Evol. Microbiol.">
        <title>The Global Catalogue of Microorganisms (GCM) 10K type strain sequencing project: providing services to taxonomists for standard genome sequencing and annotation.</title>
        <authorList>
            <consortium name="The Broad Institute Genomics Platform"/>
            <consortium name="The Broad Institute Genome Sequencing Center for Infectious Disease"/>
            <person name="Wu L."/>
            <person name="Ma J."/>
        </authorList>
    </citation>
    <scope>NUCLEOTIDE SEQUENCE [LARGE SCALE GENOMIC DNA]</scope>
    <source>
        <strain evidence="2">NBRC 111756</strain>
    </source>
</reference>
<dbReference type="Gene3D" id="3.50.50.60">
    <property type="entry name" value="FAD/NAD(P)-binding domain"/>
    <property type="match status" value="1"/>
</dbReference>
<dbReference type="InterPro" id="IPR050464">
    <property type="entry name" value="Zeta_carotene_desat/Oxidored"/>
</dbReference>
<name>A0ABW1ZUS7_9GAMM</name>
<dbReference type="EMBL" id="JBHSWE010000001">
    <property type="protein sequence ID" value="MFC6669170.1"/>
    <property type="molecule type" value="Genomic_DNA"/>
</dbReference>
<dbReference type="Gene3D" id="1.10.405.20">
    <property type="match status" value="1"/>
</dbReference>
<dbReference type="Proteomes" id="UP001596422">
    <property type="component" value="Unassembled WGS sequence"/>
</dbReference>
<dbReference type="PANTHER" id="PTHR42923:SF17">
    <property type="entry name" value="AMINE OXIDASE DOMAIN-CONTAINING PROTEIN"/>
    <property type="match status" value="1"/>
</dbReference>
<dbReference type="RefSeq" id="WP_379907749.1">
    <property type="nucleotide sequence ID" value="NZ_JBHSWE010000001.1"/>
</dbReference>
<protein>
    <submittedName>
        <fullName evidence="1">FAD-dependent oxidoreductase</fullName>
    </submittedName>
</protein>
<dbReference type="PANTHER" id="PTHR42923">
    <property type="entry name" value="PROTOPORPHYRINOGEN OXIDASE"/>
    <property type="match status" value="1"/>
</dbReference>
<gene>
    <name evidence="1" type="ORF">ACFQDL_02885</name>
</gene>
<dbReference type="SUPFAM" id="SSF51905">
    <property type="entry name" value="FAD/NAD(P)-binding domain"/>
    <property type="match status" value="1"/>
</dbReference>
<evidence type="ECO:0000313" key="2">
    <source>
        <dbReference type="Proteomes" id="UP001596422"/>
    </source>
</evidence>
<dbReference type="InterPro" id="IPR036188">
    <property type="entry name" value="FAD/NAD-bd_sf"/>
</dbReference>
<comment type="caution">
    <text evidence="1">The sequence shown here is derived from an EMBL/GenBank/DDBJ whole genome shotgun (WGS) entry which is preliminary data.</text>
</comment>
<proteinExistence type="predicted"/>
<organism evidence="1 2">
    <name type="scientific">Marinobacterium aestuariivivens</name>
    <dbReference type="NCBI Taxonomy" id="1698799"/>
    <lineage>
        <taxon>Bacteria</taxon>
        <taxon>Pseudomonadati</taxon>
        <taxon>Pseudomonadota</taxon>
        <taxon>Gammaproteobacteria</taxon>
        <taxon>Oceanospirillales</taxon>
        <taxon>Oceanospirillaceae</taxon>
        <taxon>Marinobacterium</taxon>
    </lineage>
</organism>
<accession>A0ABW1ZUS7</accession>
<sequence>MNVQALRPLKIAVVGSGISGLSCAWLLSRQHQVTLFEKDDRLGGHSNTVELDLDGRQTPVDTGFIVYNPVNYPNLVRLFETLGSKAAPPRCPSRSPSTRAAWSTAVPGCRACSPGAATC</sequence>
<keyword evidence="2" id="KW-1185">Reference proteome</keyword>
<evidence type="ECO:0000313" key="1">
    <source>
        <dbReference type="EMBL" id="MFC6669170.1"/>
    </source>
</evidence>
<dbReference type="PROSITE" id="PS51257">
    <property type="entry name" value="PROKAR_LIPOPROTEIN"/>
    <property type="match status" value="1"/>
</dbReference>
<dbReference type="Pfam" id="PF13450">
    <property type="entry name" value="NAD_binding_8"/>
    <property type="match status" value="1"/>
</dbReference>